<reference evidence="4 5" key="1">
    <citation type="journal article" date="2012" name="J. Bacteriol.">
        <title>Genome Sequence of Gallaecimonas xiamenensis Type Strain 3-C-1.</title>
        <authorList>
            <person name="Lai Q."/>
            <person name="Wang L."/>
            <person name="Wang W."/>
            <person name="Shao Z."/>
        </authorList>
    </citation>
    <scope>NUCLEOTIDE SEQUENCE [LARGE SCALE GENOMIC DNA]</scope>
    <source>
        <strain evidence="4 5">3-C-1</strain>
    </source>
</reference>
<dbReference type="Gene3D" id="6.10.250.3370">
    <property type="match status" value="1"/>
</dbReference>
<evidence type="ECO:0000313" key="5">
    <source>
        <dbReference type="Proteomes" id="UP000006755"/>
    </source>
</evidence>
<gene>
    <name evidence="4" type="ORF">B3C1_13813</name>
</gene>
<accession>K2JJB8</accession>
<feature type="domain" description="Aerobactin siderophore biosynthesis IucA/IucC-like C-terminal" evidence="3">
    <location>
        <begin position="388"/>
        <end position="544"/>
    </location>
</feature>
<dbReference type="RefSeq" id="WP_008485567.1">
    <property type="nucleotide sequence ID" value="NZ_AMRI01000020.1"/>
</dbReference>
<dbReference type="GO" id="GO:0016881">
    <property type="term" value="F:acid-amino acid ligase activity"/>
    <property type="evidence" value="ECO:0007669"/>
    <property type="project" value="UniProtKB-ARBA"/>
</dbReference>
<dbReference type="InterPro" id="IPR007310">
    <property type="entry name" value="Aerobactin_biosyn_IucA/IucC_N"/>
</dbReference>
<dbReference type="EMBL" id="AMRI01000020">
    <property type="protein sequence ID" value="EKE70619.1"/>
    <property type="molecule type" value="Genomic_DNA"/>
</dbReference>
<dbReference type="Pfam" id="PF06276">
    <property type="entry name" value="FhuF"/>
    <property type="match status" value="1"/>
</dbReference>
<evidence type="ECO:0000259" key="3">
    <source>
        <dbReference type="Pfam" id="PF06276"/>
    </source>
</evidence>
<dbReference type="OrthoDB" id="495728at2"/>
<feature type="domain" description="Aerobactin siderophore biosynthesis IucA/IucC N-terminal" evidence="2">
    <location>
        <begin position="130"/>
        <end position="367"/>
    </location>
</feature>
<dbReference type="AlphaFoldDB" id="K2JJB8"/>
<keyword evidence="5" id="KW-1185">Reference proteome</keyword>
<evidence type="ECO:0000313" key="4">
    <source>
        <dbReference type="EMBL" id="EKE70619.1"/>
    </source>
</evidence>
<dbReference type="Proteomes" id="UP000006755">
    <property type="component" value="Unassembled WGS sequence"/>
</dbReference>
<dbReference type="PANTHER" id="PTHR34384:SF6">
    <property type="entry name" value="STAPHYLOFERRIN B SYNTHASE"/>
    <property type="match status" value="1"/>
</dbReference>
<dbReference type="eggNOG" id="COG4264">
    <property type="taxonomic scope" value="Bacteria"/>
</dbReference>
<dbReference type="Pfam" id="PF04183">
    <property type="entry name" value="IucA_IucC"/>
    <property type="match status" value="1"/>
</dbReference>
<evidence type="ECO:0000259" key="2">
    <source>
        <dbReference type="Pfam" id="PF04183"/>
    </source>
</evidence>
<comment type="pathway">
    <text evidence="1">Siderophore biosynthesis.</text>
</comment>
<evidence type="ECO:0000256" key="1">
    <source>
        <dbReference type="ARBA" id="ARBA00004924"/>
    </source>
</evidence>
<dbReference type="InterPro" id="IPR037455">
    <property type="entry name" value="LucA/IucC-like"/>
</dbReference>
<dbReference type="PANTHER" id="PTHR34384">
    <property type="entry name" value="L-2,3-DIAMINOPROPANOATE--CITRATE LIGASE"/>
    <property type="match status" value="1"/>
</dbReference>
<proteinExistence type="predicted"/>
<sequence>MSHLLEAGRQLLAKALAESCFEGSLVAEPLGQGQFQIRLQSGHCYRFSARQSPWDFLLIDPASITRGGKSAASPQQWLLDAQAELALSDITLGNLLAELQNTLYSDANTLARQRDWPVRRLAELDGVAIQGLLAGHPKILASKGRVGWGQEALAQYSPEGDQDFALRWLAISKDCAQAGISAGQPWPALWRQALGDNEWATISQRLGADWQSQYWLLPVHPWQWQQHIALQYAELLASGALVDLGPMAARYRAQLSVRTLSGPGDYDLKLPLTVLNTSCYRGIPGQYIGVGPALSDWLAQITWHDSELKHLLVQRELAGIHVPHPWQRQVKGSPYRYQEMLGAVWRDSLEARLKPGQQSRLMASLMHKDTSGQSLVAEHVRRSGLSPQDWLTALFEVTVVPLYHLMCRYGVGLVAHGQNIALVLDNHRPVAAAIKDFHGDLRLWEEPKAKAAGLDPAVSQVLTKLPAHYLIHDLVTGHLVTTLRFISPLFEQDLGLDERQFYALLAQALRRYQARQPALAPAFAAFDLFTPELLRVCLNKVRYRLGYDDSAERPLPALGHPLANPLLHGEQS</sequence>
<dbReference type="PATRIC" id="fig|745411.4.peg.2725"/>
<dbReference type="GO" id="GO:0019290">
    <property type="term" value="P:siderophore biosynthetic process"/>
    <property type="evidence" value="ECO:0007669"/>
    <property type="project" value="InterPro"/>
</dbReference>
<dbReference type="STRING" id="745411.B3C1_13813"/>
<name>K2JJB8_9GAMM</name>
<comment type="caution">
    <text evidence="4">The sequence shown here is derived from an EMBL/GenBank/DDBJ whole genome shotgun (WGS) entry which is preliminary data.</text>
</comment>
<protein>
    <submittedName>
        <fullName evidence="4">IucA/IucC family protein</fullName>
    </submittedName>
</protein>
<dbReference type="Gene3D" id="1.10.510.40">
    <property type="match status" value="1"/>
</dbReference>
<organism evidence="4 5">
    <name type="scientific">Gallaecimonas xiamenensis 3-C-1</name>
    <dbReference type="NCBI Taxonomy" id="745411"/>
    <lineage>
        <taxon>Bacteria</taxon>
        <taxon>Pseudomonadati</taxon>
        <taxon>Pseudomonadota</taxon>
        <taxon>Gammaproteobacteria</taxon>
        <taxon>Enterobacterales</taxon>
        <taxon>Gallaecimonadaceae</taxon>
        <taxon>Gallaecimonas</taxon>
    </lineage>
</organism>
<dbReference type="Gene3D" id="3.30.310.280">
    <property type="match status" value="1"/>
</dbReference>
<dbReference type="InterPro" id="IPR022770">
    <property type="entry name" value="IucA/IucC-like_C"/>
</dbReference>